<dbReference type="EMBL" id="JBJJXI010000096">
    <property type="protein sequence ID" value="KAL3393627.1"/>
    <property type="molecule type" value="Genomic_DNA"/>
</dbReference>
<feature type="compositionally biased region" description="Basic and acidic residues" evidence="1">
    <location>
        <begin position="80"/>
        <end position="89"/>
    </location>
</feature>
<evidence type="ECO:0000313" key="3">
    <source>
        <dbReference type="Proteomes" id="UP001627154"/>
    </source>
</evidence>
<protein>
    <submittedName>
        <fullName evidence="2">Uncharacterized protein</fullName>
    </submittedName>
</protein>
<feature type="region of interest" description="Disordered" evidence="1">
    <location>
        <begin position="62"/>
        <end position="89"/>
    </location>
</feature>
<keyword evidence="3" id="KW-1185">Reference proteome</keyword>
<accession>A0ABD2WMD7</accession>
<dbReference type="Proteomes" id="UP001627154">
    <property type="component" value="Unassembled WGS sequence"/>
</dbReference>
<dbReference type="AlphaFoldDB" id="A0ABD2WMD7"/>
<name>A0ABD2WMD7_9HYME</name>
<organism evidence="2 3">
    <name type="scientific">Trichogramma kaykai</name>
    <dbReference type="NCBI Taxonomy" id="54128"/>
    <lineage>
        <taxon>Eukaryota</taxon>
        <taxon>Metazoa</taxon>
        <taxon>Ecdysozoa</taxon>
        <taxon>Arthropoda</taxon>
        <taxon>Hexapoda</taxon>
        <taxon>Insecta</taxon>
        <taxon>Pterygota</taxon>
        <taxon>Neoptera</taxon>
        <taxon>Endopterygota</taxon>
        <taxon>Hymenoptera</taxon>
        <taxon>Apocrita</taxon>
        <taxon>Proctotrupomorpha</taxon>
        <taxon>Chalcidoidea</taxon>
        <taxon>Trichogrammatidae</taxon>
        <taxon>Trichogramma</taxon>
    </lineage>
</organism>
<evidence type="ECO:0000256" key="1">
    <source>
        <dbReference type="SAM" id="MobiDB-lite"/>
    </source>
</evidence>
<proteinExistence type="predicted"/>
<comment type="caution">
    <text evidence="2">The sequence shown here is derived from an EMBL/GenBank/DDBJ whole genome shotgun (WGS) entry which is preliminary data.</text>
</comment>
<sequence>MRSSISQNSIKNKINLDFPSPLVNVKSRQVGERASRAAFIEFLQSRTSYLFRYRRKKTFDHVRTASTSAHSRVRAQIAAAKEREPGPHR</sequence>
<gene>
    <name evidence="2" type="ORF">TKK_011900</name>
</gene>
<evidence type="ECO:0000313" key="2">
    <source>
        <dbReference type="EMBL" id="KAL3393627.1"/>
    </source>
</evidence>
<reference evidence="2 3" key="1">
    <citation type="journal article" date="2024" name="bioRxiv">
        <title>A reference genome for Trichogramma kaykai: A tiny desert-dwelling parasitoid wasp with competing sex-ratio distorters.</title>
        <authorList>
            <person name="Culotta J."/>
            <person name="Lindsey A.R."/>
        </authorList>
    </citation>
    <scope>NUCLEOTIDE SEQUENCE [LARGE SCALE GENOMIC DNA]</scope>
    <source>
        <strain evidence="2 3">KSX58</strain>
    </source>
</reference>